<dbReference type="AlphaFoldDB" id="A0A0P9CQZ6"/>
<reference evidence="1 2" key="1">
    <citation type="submission" date="2015-09" db="EMBL/GenBank/DDBJ databases">
        <title>Draft genome sequence of Kouleothrix aurantiaca JCM 19913.</title>
        <authorList>
            <person name="Hemp J."/>
        </authorList>
    </citation>
    <scope>NUCLEOTIDE SEQUENCE [LARGE SCALE GENOMIC DNA]</scope>
    <source>
        <strain evidence="1 2">COM-B</strain>
    </source>
</reference>
<sequence>MRRWRAALIAYAARLRLTFHEGRAQVVPSETGLPFLGWRVFPYRRRLKRRNVVAFTRRFRRMRARYAAGAATFGELNASIGGWVAHARHGNTRALRRSLLAATLPRRGTA</sequence>
<keyword evidence="2" id="KW-1185">Reference proteome</keyword>
<gene>
    <name evidence="1" type="ORF">SE17_38260</name>
</gene>
<dbReference type="EMBL" id="LJCR01002682">
    <property type="protein sequence ID" value="KPV48403.1"/>
    <property type="molecule type" value="Genomic_DNA"/>
</dbReference>
<proteinExistence type="predicted"/>
<evidence type="ECO:0008006" key="3">
    <source>
        <dbReference type="Google" id="ProtNLM"/>
    </source>
</evidence>
<comment type="caution">
    <text evidence="1">The sequence shown here is derived from an EMBL/GenBank/DDBJ whole genome shotgun (WGS) entry which is preliminary data.</text>
</comment>
<evidence type="ECO:0000313" key="1">
    <source>
        <dbReference type="EMBL" id="KPV48403.1"/>
    </source>
</evidence>
<evidence type="ECO:0000313" key="2">
    <source>
        <dbReference type="Proteomes" id="UP000050509"/>
    </source>
</evidence>
<protein>
    <recommendedName>
        <fullName evidence="3">Group II intron maturase-specific domain-containing protein</fullName>
    </recommendedName>
</protein>
<organism evidence="1 2">
    <name type="scientific">Kouleothrix aurantiaca</name>
    <dbReference type="NCBI Taxonomy" id="186479"/>
    <lineage>
        <taxon>Bacteria</taxon>
        <taxon>Bacillati</taxon>
        <taxon>Chloroflexota</taxon>
        <taxon>Chloroflexia</taxon>
        <taxon>Chloroflexales</taxon>
        <taxon>Roseiflexineae</taxon>
        <taxon>Roseiflexaceae</taxon>
        <taxon>Kouleothrix</taxon>
    </lineage>
</organism>
<name>A0A0P9CQZ6_9CHLR</name>
<accession>A0A0P9CQZ6</accession>
<dbReference type="Proteomes" id="UP000050509">
    <property type="component" value="Unassembled WGS sequence"/>
</dbReference>